<keyword evidence="9 10" id="KW-0407">Ion channel</keyword>
<dbReference type="AlphaFoldDB" id="A0A6J5DAX8"/>
<dbReference type="HAMAP" id="MF_00115">
    <property type="entry name" value="MscL"/>
    <property type="match status" value="1"/>
</dbReference>
<feature type="transmembrane region" description="Helical" evidence="10">
    <location>
        <begin position="20"/>
        <end position="37"/>
    </location>
</feature>
<dbReference type="InterPro" id="IPR001185">
    <property type="entry name" value="MS_channel"/>
</dbReference>
<dbReference type="NCBIfam" id="NF001843">
    <property type="entry name" value="PRK00567.1-4"/>
    <property type="match status" value="1"/>
</dbReference>
<name>A0A6J5DAX8_9BURK</name>
<keyword evidence="4 10" id="KW-1003">Cell membrane</keyword>
<evidence type="ECO:0000256" key="5">
    <source>
        <dbReference type="ARBA" id="ARBA00022692"/>
    </source>
</evidence>
<proteinExistence type="inferred from homology"/>
<dbReference type="PROSITE" id="PS01327">
    <property type="entry name" value="MSCL"/>
    <property type="match status" value="1"/>
</dbReference>
<comment type="subunit">
    <text evidence="10">Homopentamer.</text>
</comment>
<dbReference type="Gene3D" id="1.10.1200.120">
    <property type="entry name" value="Large-conductance mechanosensitive channel, MscL, domain 1"/>
    <property type="match status" value="1"/>
</dbReference>
<keyword evidence="3 10" id="KW-0813">Transport</keyword>
<gene>
    <name evidence="11" type="primary">mscL_1</name>
    <name evidence="10" type="synonym">mscL</name>
    <name evidence="11" type="ORF">LMG29542_01251</name>
</gene>
<evidence type="ECO:0000256" key="3">
    <source>
        <dbReference type="ARBA" id="ARBA00022448"/>
    </source>
</evidence>
<protein>
    <recommendedName>
        <fullName evidence="10">Large-conductance mechanosensitive channel</fullName>
    </recommendedName>
</protein>
<dbReference type="InterPro" id="IPR037673">
    <property type="entry name" value="MSC/AndL"/>
</dbReference>
<feature type="transmembrane region" description="Helical" evidence="10">
    <location>
        <begin position="85"/>
        <end position="109"/>
    </location>
</feature>
<dbReference type="PRINTS" id="PR01264">
    <property type="entry name" value="MECHCHANNEL"/>
</dbReference>
<evidence type="ECO:0000256" key="7">
    <source>
        <dbReference type="ARBA" id="ARBA00023065"/>
    </source>
</evidence>
<dbReference type="Pfam" id="PF01741">
    <property type="entry name" value="MscL"/>
    <property type="match status" value="1"/>
</dbReference>
<evidence type="ECO:0000256" key="6">
    <source>
        <dbReference type="ARBA" id="ARBA00022989"/>
    </source>
</evidence>
<keyword evidence="8 10" id="KW-0472">Membrane</keyword>
<feature type="transmembrane region" description="Helical" evidence="10">
    <location>
        <begin position="44"/>
        <end position="65"/>
    </location>
</feature>
<evidence type="ECO:0000256" key="8">
    <source>
        <dbReference type="ARBA" id="ARBA00023136"/>
    </source>
</evidence>
<accession>A0A6J5DAX8</accession>
<dbReference type="InterPro" id="IPR036019">
    <property type="entry name" value="MscL_channel"/>
</dbReference>
<dbReference type="NCBIfam" id="NF010557">
    <property type="entry name" value="PRK13952.1"/>
    <property type="match status" value="1"/>
</dbReference>
<comment type="subcellular location">
    <subcellularLocation>
        <location evidence="10">Cell inner membrane</location>
        <topology evidence="10">Multi-pass membrane protein</topology>
    </subcellularLocation>
    <subcellularLocation>
        <location evidence="1">Cell membrane</location>
        <topology evidence="1">Multi-pass membrane protein</topology>
    </subcellularLocation>
</comment>
<evidence type="ECO:0000256" key="10">
    <source>
        <dbReference type="HAMAP-Rule" id="MF_00115"/>
    </source>
</evidence>
<keyword evidence="10" id="KW-0997">Cell inner membrane</keyword>
<dbReference type="NCBIfam" id="TIGR00220">
    <property type="entry name" value="mscL"/>
    <property type="match status" value="1"/>
</dbReference>
<evidence type="ECO:0000256" key="9">
    <source>
        <dbReference type="ARBA" id="ARBA00023303"/>
    </source>
</evidence>
<keyword evidence="12" id="KW-1185">Reference proteome</keyword>
<sequence>MSMIKEFKEFALKGNVMDLAVGVIIGGAFSTIVNSVVKDLIMPVIGVVTGGLDFSNLFILLGHIPENYRGNPSSYKDLQTAGVAVFGYGSFITAVINFAILAFIIFLMVKFINNLRRPAEAAAAPATPEDTVLLREIRDALKNAPR</sequence>
<keyword evidence="5 10" id="KW-0812">Transmembrane</keyword>
<dbReference type="RefSeq" id="WP_175225601.1">
    <property type="nucleotide sequence ID" value="NZ_CADIKH010000005.1"/>
</dbReference>
<keyword evidence="7 10" id="KW-0406">Ion transport</keyword>
<dbReference type="PANTHER" id="PTHR30266:SF2">
    <property type="entry name" value="LARGE-CONDUCTANCE MECHANOSENSITIVE CHANNEL"/>
    <property type="match status" value="1"/>
</dbReference>
<dbReference type="SUPFAM" id="SSF81330">
    <property type="entry name" value="Gated mechanosensitive channel"/>
    <property type="match status" value="1"/>
</dbReference>
<comment type="function">
    <text evidence="10">Channel that opens in response to stretch forces in the membrane lipid bilayer. May participate in the regulation of osmotic pressure changes within the cell.</text>
</comment>
<dbReference type="Proteomes" id="UP000494363">
    <property type="component" value="Unassembled WGS sequence"/>
</dbReference>
<evidence type="ECO:0000313" key="12">
    <source>
        <dbReference type="Proteomes" id="UP000494363"/>
    </source>
</evidence>
<keyword evidence="6 10" id="KW-1133">Transmembrane helix</keyword>
<comment type="similarity">
    <text evidence="2 10">Belongs to the MscL family.</text>
</comment>
<dbReference type="GO" id="GO:0008381">
    <property type="term" value="F:mechanosensitive monoatomic ion channel activity"/>
    <property type="evidence" value="ECO:0007669"/>
    <property type="project" value="UniProtKB-UniRule"/>
</dbReference>
<dbReference type="GO" id="GO:0005886">
    <property type="term" value="C:plasma membrane"/>
    <property type="evidence" value="ECO:0007669"/>
    <property type="project" value="UniProtKB-SubCell"/>
</dbReference>
<organism evidence="11 12">
    <name type="scientific">Paraburkholderia humisilvae</name>
    <dbReference type="NCBI Taxonomy" id="627669"/>
    <lineage>
        <taxon>Bacteria</taxon>
        <taxon>Pseudomonadati</taxon>
        <taxon>Pseudomonadota</taxon>
        <taxon>Betaproteobacteria</taxon>
        <taxon>Burkholderiales</taxon>
        <taxon>Burkholderiaceae</taxon>
        <taxon>Paraburkholderia</taxon>
    </lineage>
</organism>
<evidence type="ECO:0000313" key="11">
    <source>
        <dbReference type="EMBL" id="CAB3750501.1"/>
    </source>
</evidence>
<evidence type="ECO:0000256" key="2">
    <source>
        <dbReference type="ARBA" id="ARBA00007254"/>
    </source>
</evidence>
<dbReference type="PANTHER" id="PTHR30266">
    <property type="entry name" value="MECHANOSENSITIVE CHANNEL MSCL"/>
    <property type="match status" value="1"/>
</dbReference>
<evidence type="ECO:0000256" key="1">
    <source>
        <dbReference type="ARBA" id="ARBA00004651"/>
    </source>
</evidence>
<evidence type="ECO:0000256" key="4">
    <source>
        <dbReference type="ARBA" id="ARBA00022475"/>
    </source>
</evidence>
<reference evidence="11 12" key="1">
    <citation type="submission" date="2020-04" db="EMBL/GenBank/DDBJ databases">
        <authorList>
            <person name="De Canck E."/>
        </authorList>
    </citation>
    <scope>NUCLEOTIDE SEQUENCE [LARGE SCALE GENOMIC DNA]</scope>
    <source>
        <strain evidence="11 12">LMG 29542</strain>
    </source>
</reference>
<dbReference type="EMBL" id="CADIKH010000005">
    <property type="protein sequence ID" value="CAB3750501.1"/>
    <property type="molecule type" value="Genomic_DNA"/>
</dbReference>
<dbReference type="InterPro" id="IPR019823">
    <property type="entry name" value="Mechanosensitive_channel_CS"/>
</dbReference>